<dbReference type="Proteomes" id="UP001165060">
    <property type="component" value="Unassembled WGS sequence"/>
</dbReference>
<name>A0ABQ6MLR2_9STRA</name>
<evidence type="ECO:0000313" key="2">
    <source>
        <dbReference type="Proteomes" id="UP001165060"/>
    </source>
</evidence>
<reference evidence="1 2" key="1">
    <citation type="journal article" date="2023" name="Commun. Biol.">
        <title>Genome analysis of Parmales, the sister group of diatoms, reveals the evolutionary specialization of diatoms from phago-mixotrophs to photoautotrophs.</title>
        <authorList>
            <person name="Ban H."/>
            <person name="Sato S."/>
            <person name="Yoshikawa S."/>
            <person name="Yamada K."/>
            <person name="Nakamura Y."/>
            <person name="Ichinomiya M."/>
            <person name="Sato N."/>
            <person name="Blanc-Mathieu R."/>
            <person name="Endo H."/>
            <person name="Kuwata A."/>
            <person name="Ogata H."/>
        </authorList>
    </citation>
    <scope>NUCLEOTIDE SEQUENCE [LARGE SCALE GENOMIC DNA]</scope>
</reference>
<keyword evidence="2" id="KW-1185">Reference proteome</keyword>
<sequence>MQYSGGDKSCRFPLTPPVPPPPLASTNATAFLSSVALLYDGFYHQMGGLLQLGGPDEPREGPPLQNALRTMFLHTHLNPAGRWEPSQSLASLAATSLSPPEKAQVEAIQTGCFNPATGTLYWSPEILSRLWKKGDNVFRDKWLPHVAPFLSPSSDAAEERCRRLFVREVGEIRMGEPMESLVEVVDGGRGGFRTCTCVSA</sequence>
<gene>
    <name evidence="1" type="ORF">TeGR_g10637</name>
</gene>
<proteinExistence type="predicted"/>
<accession>A0ABQ6MLR2</accession>
<organism evidence="1 2">
    <name type="scientific">Tetraparma gracilis</name>
    <dbReference type="NCBI Taxonomy" id="2962635"/>
    <lineage>
        <taxon>Eukaryota</taxon>
        <taxon>Sar</taxon>
        <taxon>Stramenopiles</taxon>
        <taxon>Ochrophyta</taxon>
        <taxon>Bolidophyceae</taxon>
        <taxon>Parmales</taxon>
        <taxon>Triparmaceae</taxon>
        <taxon>Tetraparma</taxon>
    </lineage>
</organism>
<dbReference type="EMBL" id="BRYB01000344">
    <property type="protein sequence ID" value="GMI28129.1"/>
    <property type="molecule type" value="Genomic_DNA"/>
</dbReference>
<comment type="caution">
    <text evidence="1">The sequence shown here is derived from an EMBL/GenBank/DDBJ whole genome shotgun (WGS) entry which is preliminary data.</text>
</comment>
<protein>
    <submittedName>
        <fullName evidence="1">Uncharacterized protein</fullName>
    </submittedName>
</protein>
<evidence type="ECO:0000313" key="1">
    <source>
        <dbReference type="EMBL" id="GMI28129.1"/>
    </source>
</evidence>